<keyword evidence="4" id="KW-1185">Reference proteome</keyword>
<feature type="compositionally biased region" description="Low complexity" evidence="1">
    <location>
        <begin position="167"/>
        <end position="183"/>
    </location>
</feature>
<feature type="non-terminal residue" evidence="3">
    <location>
        <position position="515"/>
    </location>
</feature>
<dbReference type="CDD" id="cd07262">
    <property type="entry name" value="VOC_like"/>
    <property type="match status" value="1"/>
</dbReference>
<accession>A0A232LTY9</accession>
<feature type="compositionally biased region" description="Polar residues" evidence="1">
    <location>
        <begin position="126"/>
        <end position="136"/>
    </location>
</feature>
<evidence type="ECO:0000256" key="1">
    <source>
        <dbReference type="SAM" id="MobiDB-lite"/>
    </source>
</evidence>
<protein>
    <recommendedName>
        <fullName evidence="2">VOC domain-containing protein</fullName>
    </recommendedName>
</protein>
<feature type="compositionally biased region" description="Basic residues" evidence="1">
    <location>
        <begin position="423"/>
        <end position="450"/>
    </location>
</feature>
<feature type="compositionally biased region" description="Low complexity" evidence="1">
    <location>
        <begin position="251"/>
        <end position="267"/>
    </location>
</feature>
<feature type="compositionally biased region" description="Pro residues" evidence="1">
    <location>
        <begin position="184"/>
        <end position="196"/>
    </location>
</feature>
<name>A0A232LTY9_9EURO</name>
<dbReference type="EMBL" id="NPHW01004672">
    <property type="protein sequence ID" value="OXV07631.1"/>
    <property type="molecule type" value="Genomic_DNA"/>
</dbReference>
<feature type="region of interest" description="Disordered" evidence="1">
    <location>
        <begin position="378"/>
        <end position="473"/>
    </location>
</feature>
<dbReference type="AlphaFoldDB" id="A0A232LTY9"/>
<dbReference type="InterPro" id="IPR037523">
    <property type="entry name" value="VOC_core"/>
</dbReference>
<dbReference type="PANTHER" id="PTHR35006:SF3">
    <property type="entry name" value="GLYOXALASE FAMILY PROTEIN (AFU_ORTHOLOGUE AFUA_3G06020)"/>
    <property type="match status" value="1"/>
</dbReference>
<dbReference type="OrthoDB" id="10249419at2759"/>
<reference evidence="3 4" key="1">
    <citation type="journal article" date="2015" name="Environ. Microbiol.">
        <title>Metagenome sequence of Elaphomyces granulatus from sporocarp tissue reveals Ascomycota ectomycorrhizal fingerprints of genome expansion and a Proteobacteria-rich microbiome.</title>
        <authorList>
            <person name="Quandt C.A."/>
            <person name="Kohler A."/>
            <person name="Hesse C.N."/>
            <person name="Sharpton T.J."/>
            <person name="Martin F."/>
            <person name="Spatafora J.W."/>
        </authorList>
    </citation>
    <scope>NUCLEOTIDE SEQUENCE [LARGE SCALE GENOMIC DNA]</scope>
    <source>
        <strain evidence="3 4">OSC145934</strain>
    </source>
</reference>
<proteinExistence type="predicted"/>
<dbReference type="Gene3D" id="3.10.180.10">
    <property type="entry name" value="2,3-Dihydroxybiphenyl 1,2-Dioxygenase, domain 1"/>
    <property type="match status" value="1"/>
</dbReference>
<dbReference type="PANTHER" id="PTHR35006">
    <property type="entry name" value="GLYOXALASE FAMILY PROTEIN (AFU_ORTHOLOGUE AFUA_5G14830)"/>
    <property type="match status" value="1"/>
</dbReference>
<sequence>MPVAHITLTVSNLPISTSFFLSCLQPLGYQFIGRHDEYIGFGTQPGEPADFWITQEKPGVPAGAAHVAFPAPSKKAVDDFFILALKAGGELHGEPKLRDPKSGYYSAAVIDFDRNSIEAVYRPESYSASNRSQASGPSLKVLKNGSMASRSRSVKAESVVPPRSEAKNSSKSAAAAPIESAAPAPAPAPSMAPPMQPIYQIQTKPDDGTKTAKAIVGTLLGAVAGAAVAYAMVKGESQSSEPAMFASPVSAATTAPPYSQQQQQQPSAPIPVPTRAQEPPHYRAIDGPAANSVFSLYSHSAPSKNARAETLYEDNNYYPLETVYSNESAGIRRSSSGSIYGTRDLPIRAIEYAPKTRSRTFPYHPSFISSFADKSRNIDEETEFSESTAKPAKPSHSSSRASHTNHSSHTTSHAPHASSHSSHATHTHHGTHSSHHSSRCSHHSSHHSRGTQRTSIRESKSQTGGSSHFNIPLPDGSMATFTAYSNHPKSVRSPRYIPLPESVTNASTIFLDNVD</sequence>
<feature type="domain" description="VOC" evidence="2">
    <location>
        <begin position="2"/>
        <end position="122"/>
    </location>
</feature>
<feature type="compositionally biased region" description="Low complexity" evidence="1">
    <location>
        <begin position="395"/>
        <end position="422"/>
    </location>
</feature>
<evidence type="ECO:0000313" key="4">
    <source>
        <dbReference type="Proteomes" id="UP000243515"/>
    </source>
</evidence>
<feature type="region of interest" description="Disordered" evidence="1">
    <location>
        <begin position="124"/>
        <end position="206"/>
    </location>
</feature>
<organism evidence="3 4">
    <name type="scientific">Elaphomyces granulatus</name>
    <dbReference type="NCBI Taxonomy" id="519963"/>
    <lineage>
        <taxon>Eukaryota</taxon>
        <taxon>Fungi</taxon>
        <taxon>Dikarya</taxon>
        <taxon>Ascomycota</taxon>
        <taxon>Pezizomycotina</taxon>
        <taxon>Eurotiomycetes</taxon>
        <taxon>Eurotiomycetidae</taxon>
        <taxon>Eurotiales</taxon>
        <taxon>Elaphomycetaceae</taxon>
        <taxon>Elaphomyces</taxon>
    </lineage>
</organism>
<comment type="caution">
    <text evidence="3">The sequence shown here is derived from an EMBL/GenBank/DDBJ whole genome shotgun (WGS) entry which is preliminary data.</text>
</comment>
<evidence type="ECO:0000259" key="2">
    <source>
        <dbReference type="PROSITE" id="PS51819"/>
    </source>
</evidence>
<dbReference type="PROSITE" id="PS51819">
    <property type="entry name" value="VOC"/>
    <property type="match status" value="1"/>
</dbReference>
<feature type="region of interest" description="Disordered" evidence="1">
    <location>
        <begin position="251"/>
        <end position="276"/>
    </location>
</feature>
<dbReference type="Proteomes" id="UP000243515">
    <property type="component" value="Unassembled WGS sequence"/>
</dbReference>
<evidence type="ECO:0000313" key="3">
    <source>
        <dbReference type="EMBL" id="OXV07631.1"/>
    </source>
</evidence>
<dbReference type="SUPFAM" id="SSF54593">
    <property type="entry name" value="Glyoxalase/Bleomycin resistance protein/Dihydroxybiphenyl dioxygenase"/>
    <property type="match status" value="1"/>
</dbReference>
<dbReference type="InterPro" id="IPR029068">
    <property type="entry name" value="Glyas_Bleomycin-R_OHBP_Dase"/>
</dbReference>
<gene>
    <name evidence="3" type="ORF">Egran_04604</name>
</gene>